<comment type="caution">
    <text evidence="1">The sequence shown here is derived from an EMBL/GenBank/DDBJ whole genome shotgun (WGS) entry which is preliminary data.</text>
</comment>
<dbReference type="EMBL" id="CAJJDO010000044">
    <property type="protein sequence ID" value="CAD8166198.1"/>
    <property type="molecule type" value="Genomic_DNA"/>
</dbReference>
<protein>
    <submittedName>
        <fullName evidence="1">Uncharacterized protein</fullName>
    </submittedName>
</protein>
<organism evidence="1 2">
    <name type="scientific">Paramecium pentaurelia</name>
    <dbReference type="NCBI Taxonomy" id="43138"/>
    <lineage>
        <taxon>Eukaryota</taxon>
        <taxon>Sar</taxon>
        <taxon>Alveolata</taxon>
        <taxon>Ciliophora</taxon>
        <taxon>Intramacronucleata</taxon>
        <taxon>Oligohymenophorea</taxon>
        <taxon>Peniculida</taxon>
        <taxon>Parameciidae</taxon>
        <taxon>Paramecium</taxon>
    </lineage>
</organism>
<evidence type="ECO:0000313" key="2">
    <source>
        <dbReference type="Proteomes" id="UP000689195"/>
    </source>
</evidence>
<name>A0A8S1ULU4_9CILI</name>
<keyword evidence="2" id="KW-1185">Reference proteome</keyword>
<reference evidence="1" key="1">
    <citation type="submission" date="2021-01" db="EMBL/GenBank/DDBJ databases">
        <authorList>
            <consortium name="Genoscope - CEA"/>
            <person name="William W."/>
        </authorList>
    </citation>
    <scope>NUCLEOTIDE SEQUENCE</scope>
</reference>
<evidence type="ECO:0000313" key="1">
    <source>
        <dbReference type="EMBL" id="CAD8166198.1"/>
    </source>
</evidence>
<accession>A0A8S1ULU4</accession>
<gene>
    <name evidence="1" type="ORF">PPENT_87.1.T0440012</name>
</gene>
<proteinExistence type="predicted"/>
<dbReference type="AlphaFoldDB" id="A0A8S1ULU4"/>
<dbReference type="Proteomes" id="UP000689195">
    <property type="component" value="Unassembled WGS sequence"/>
</dbReference>
<sequence length="71" mass="8739">MDNFFGKIFSKKLLLHYNKYINIKYAYYIYHQNKSMKRMEKLNFLAYSQNLEIKNKKEAISLQQRIDKLLN</sequence>